<dbReference type="EMBL" id="RRYP01007784">
    <property type="protein sequence ID" value="TNV80236.1"/>
    <property type="molecule type" value="Genomic_DNA"/>
</dbReference>
<dbReference type="AlphaFoldDB" id="A0A8J8NRH2"/>
<keyword evidence="2" id="KW-1185">Reference proteome</keyword>
<dbReference type="Proteomes" id="UP000785679">
    <property type="component" value="Unassembled WGS sequence"/>
</dbReference>
<gene>
    <name evidence="1" type="ORF">FGO68_gene16408</name>
</gene>
<evidence type="ECO:0000313" key="2">
    <source>
        <dbReference type="Proteomes" id="UP000785679"/>
    </source>
</evidence>
<organism evidence="1 2">
    <name type="scientific">Halteria grandinella</name>
    <dbReference type="NCBI Taxonomy" id="5974"/>
    <lineage>
        <taxon>Eukaryota</taxon>
        <taxon>Sar</taxon>
        <taxon>Alveolata</taxon>
        <taxon>Ciliophora</taxon>
        <taxon>Intramacronucleata</taxon>
        <taxon>Spirotrichea</taxon>
        <taxon>Stichotrichia</taxon>
        <taxon>Sporadotrichida</taxon>
        <taxon>Halteriidae</taxon>
        <taxon>Halteria</taxon>
    </lineage>
</organism>
<reference evidence="1" key="1">
    <citation type="submission" date="2019-06" db="EMBL/GenBank/DDBJ databases">
        <authorList>
            <person name="Zheng W."/>
        </authorList>
    </citation>
    <scope>NUCLEOTIDE SEQUENCE</scope>
    <source>
        <strain evidence="1">QDHG01</strain>
    </source>
</reference>
<protein>
    <submittedName>
        <fullName evidence="1">Uncharacterized protein</fullName>
    </submittedName>
</protein>
<name>A0A8J8NRH2_HALGN</name>
<comment type="caution">
    <text evidence="1">The sequence shown here is derived from an EMBL/GenBank/DDBJ whole genome shotgun (WGS) entry which is preliminary data.</text>
</comment>
<accession>A0A8J8NRH2</accession>
<proteinExistence type="predicted"/>
<evidence type="ECO:0000313" key="1">
    <source>
        <dbReference type="EMBL" id="TNV80236.1"/>
    </source>
</evidence>
<sequence>MNFNPKLGIDQEQISSQLSVSASIRFQLSQRQINYTQERSISTPLANSYASRASLNSRFKRSLKYLSERNLKLLNPKKSASALLK</sequence>